<evidence type="ECO:0000256" key="4">
    <source>
        <dbReference type="ARBA" id="ARBA00012441"/>
    </source>
</evidence>
<dbReference type="InterPro" id="IPR033851">
    <property type="entry name" value="M3A_MIP"/>
</dbReference>
<dbReference type="InterPro" id="IPR024077">
    <property type="entry name" value="Neurolysin/TOP_dom2"/>
</dbReference>
<dbReference type="PANTHER" id="PTHR11804">
    <property type="entry name" value="PROTEASE M3 THIMET OLIGOPEPTIDASE-RELATED"/>
    <property type="match status" value="1"/>
</dbReference>
<evidence type="ECO:0000256" key="12">
    <source>
        <dbReference type="ARBA" id="ARBA00023128"/>
    </source>
</evidence>
<dbReference type="EMBL" id="JAHFXS010000001">
    <property type="protein sequence ID" value="KAG9991835.1"/>
    <property type="molecule type" value="Genomic_DNA"/>
</dbReference>
<feature type="region of interest" description="Disordered" evidence="16">
    <location>
        <begin position="344"/>
        <end position="444"/>
    </location>
</feature>
<evidence type="ECO:0000313" key="18">
    <source>
        <dbReference type="EMBL" id="KAG9991835.1"/>
    </source>
</evidence>
<accession>A0A9P8G5M8</accession>
<dbReference type="CDD" id="cd00170">
    <property type="entry name" value="SEC14"/>
    <property type="match status" value="1"/>
</dbReference>
<name>A0A9P8G5M8_AURME</name>
<dbReference type="Pfam" id="PF01432">
    <property type="entry name" value="Peptidase_M3"/>
    <property type="match status" value="1"/>
</dbReference>
<reference evidence="18" key="1">
    <citation type="journal article" date="2021" name="J Fungi (Basel)">
        <title>Virulence traits and population genomics of the black yeast Aureobasidium melanogenum.</title>
        <authorList>
            <person name="Cernosa A."/>
            <person name="Sun X."/>
            <person name="Gostincar C."/>
            <person name="Fang C."/>
            <person name="Gunde-Cimerman N."/>
            <person name="Song Z."/>
        </authorList>
    </citation>
    <scope>NUCLEOTIDE SEQUENCE</scope>
    <source>
        <strain evidence="18">EXF-9298</strain>
    </source>
</reference>
<dbReference type="SUPFAM" id="SSF55486">
    <property type="entry name" value="Metalloproteases ('zincins'), catalytic domain"/>
    <property type="match status" value="1"/>
</dbReference>
<dbReference type="InterPro" id="IPR011074">
    <property type="entry name" value="CRAL/TRIO_N_dom"/>
</dbReference>
<evidence type="ECO:0000256" key="9">
    <source>
        <dbReference type="ARBA" id="ARBA00022833"/>
    </source>
</evidence>
<dbReference type="Pfam" id="PF00650">
    <property type="entry name" value="CRAL_TRIO"/>
    <property type="match status" value="1"/>
</dbReference>
<feature type="compositionally biased region" description="Pro residues" evidence="16">
    <location>
        <begin position="389"/>
        <end position="403"/>
    </location>
</feature>
<feature type="compositionally biased region" description="Polar residues" evidence="16">
    <location>
        <begin position="425"/>
        <end position="444"/>
    </location>
</feature>
<dbReference type="InterPro" id="IPR036865">
    <property type="entry name" value="CRAL-TRIO_dom_sf"/>
</dbReference>
<evidence type="ECO:0000256" key="8">
    <source>
        <dbReference type="ARBA" id="ARBA00022801"/>
    </source>
</evidence>
<evidence type="ECO:0000256" key="1">
    <source>
        <dbReference type="ARBA" id="ARBA00000436"/>
    </source>
</evidence>
<evidence type="ECO:0000256" key="7">
    <source>
        <dbReference type="ARBA" id="ARBA00022723"/>
    </source>
</evidence>
<dbReference type="CDD" id="cd06457">
    <property type="entry name" value="M3A_MIP"/>
    <property type="match status" value="1"/>
</dbReference>
<dbReference type="InterPro" id="IPR001251">
    <property type="entry name" value="CRAL-TRIO_dom"/>
</dbReference>
<keyword evidence="10" id="KW-0809">Transit peptide</keyword>
<feature type="non-terminal residue" evidence="18">
    <location>
        <position position="1636"/>
    </location>
</feature>
<feature type="compositionally biased region" description="Low complexity" evidence="16">
    <location>
        <begin position="354"/>
        <end position="371"/>
    </location>
</feature>
<evidence type="ECO:0000256" key="10">
    <source>
        <dbReference type="ARBA" id="ARBA00022946"/>
    </source>
</evidence>
<reference evidence="18" key="2">
    <citation type="submission" date="2021-08" db="EMBL/GenBank/DDBJ databases">
        <authorList>
            <person name="Gostincar C."/>
            <person name="Sun X."/>
            <person name="Song Z."/>
            <person name="Gunde-Cimerman N."/>
        </authorList>
    </citation>
    <scope>NUCLEOTIDE SEQUENCE</scope>
    <source>
        <strain evidence="18">EXF-9298</strain>
    </source>
</reference>
<dbReference type="EC" id="3.4.24.59" evidence="4"/>
<evidence type="ECO:0000256" key="3">
    <source>
        <dbReference type="ARBA" id="ARBA00006040"/>
    </source>
</evidence>
<dbReference type="GO" id="GO:0004222">
    <property type="term" value="F:metalloendopeptidase activity"/>
    <property type="evidence" value="ECO:0007669"/>
    <property type="project" value="UniProtKB-EC"/>
</dbReference>
<evidence type="ECO:0000256" key="2">
    <source>
        <dbReference type="ARBA" id="ARBA00004305"/>
    </source>
</evidence>
<keyword evidence="8 15" id="KW-0378">Hydrolase</keyword>
<dbReference type="Gene3D" id="3.40.390.10">
    <property type="entry name" value="Collagenase (Catalytic Domain)"/>
    <property type="match status" value="1"/>
</dbReference>
<evidence type="ECO:0000259" key="17">
    <source>
        <dbReference type="PROSITE" id="PS50191"/>
    </source>
</evidence>
<comment type="caution">
    <text evidence="18">The sequence shown here is derived from an EMBL/GenBank/DDBJ whole genome shotgun (WGS) entry which is preliminary data.</text>
</comment>
<keyword evidence="12" id="KW-0496">Mitochondrion</keyword>
<dbReference type="GO" id="GO:0006627">
    <property type="term" value="P:protein processing involved in protein targeting to mitochondrion"/>
    <property type="evidence" value="ECO:0007669"/>
    <property type="project" value="TreeGrafter"/>
</dbReference>
<keyword evidence="6 15" id="KW-0645">Protease</keyword>
<feature type="region of interest" description="Disordered" evidence="16">
    <location>
        <begin position="828"/>
        <end position="854"/>
    </location>
</feature>
<feature type="region of interest" description="Disordered" evidence="16">
    <location>
        <begin position="533"/>
        <end position="596"/>
    </location>
</feature>
<protein>
    <recommendedName>
        <fullName evidence="5">Mitochondrial intermediate peptidase</fullName>
        <ecNumber evidence="4">3.4.24.59</ecNumber>
    </recommendedName>
    <alternativeName>
        <fullName evidence="14">Octapeptidyl aminopeptidase</fullName>
    </alternativeName>
</protein>
<dbReference type="SUPFAM" id="SSF46938">
    <property type="entry name" value="CRAL/TRIO N-terminal domain"/>
    <property type="match status" value="1"/>
</dbReference>
<evidence type="ECO:0000256" key="6">
    <source>
        <dbReference type="ARBA" id="ARBA00022670"/>
    </source>
</evidence>
<evidence type="ECO:0000256" key="15">
    <source>
        <dbReference type="RuleBase" id="RU003435"/>
    </source>
</evidence>
<dbReference type="InterPro" id="IPR024079">
    <property type="entry name" value="MetalloPept_cat_dom_sf"/>
</dbReference>
<comment type="cofactor">
    <cofactor evidence="15">
        <name>Zn(2+)</name>
        <dbReference type="ChEBI" id="CHEBI:29105"/>
    </cofactor>
    <text evidence="15">Binds 1 zinc ion.</text>
</comment>
<proteinExistence type="inferred from homology"/>
<dbReference type="InterPro" id="IPR036273">
    <property type="entry name" value="CRAL/TRIO_N_dom_sf"/>
</dbReference>
<dbReference type="GO" id="GO:0005759">
    <property type="term" value="C:mitochondrial matrix"/>
    <property type="evidence" value="ECO:0007669"/>
    <property type="project" value="UniProtKB-SubCell"/>
</dbReference>
<keyword evidence="7 15" id="KW-0479">Metal-binding</keyword>
<dbReference type="Gene3D" id="3.40.525.10">
    <property type="entry name" value="CRAL-TRIO lipid binding domain"/>
    <property type="match status" value="1"/>
</dbReference>
<dbReference type="InterPro" id="IPR045090">
    <property type="entry name" value="Pept_M3A_M3B"/>
</dbReference>
<feature type="domain" description="CRAL-TRIO" evidence="17">
    <location>
        <begin position="101"/>
        <end position="292"/>
    </location>
</feature>
<organism evidence="18 19">
    <name type="scientific">Aureobasidium melanogenum</name>
    <name type="common">Aureobasidium pullulans var. melanogenum</name>
    <dbReference type="NCBI Taxonomy" id="46634"/>
    <lineage>
        <taxon>Eukaryota</taxon>
        <taxon>Fungi</taxon>
        <taxon>Dikarya</taxon>
        <taxon>Ascomycota</taxon>
        <taxon>Pezizomycotina</taxon>
        <taxon>Dothideomycetes</taxon>
        <taxon>Dothideomycetidae</taxon>
        <taxon>Dothideales</taxon>
        <taxon>Saccotheciaceae</taxon>
        <taxon>Aureobasidium</taxon>
    </lineage>
</organism>
<keyword evidence="9 15" id="KW-0862">Zinc</keyword>
<keyword evidence="19" id="KW-1185">Reference proteome</keyword>
<keyword evidence="11 15" id="KW-0482">Metalloprotease</keyword>
<dbReference type="Gene3D" id="1.10.8.20">
    <property type="entry name" value="N-terminal domain of phosphatidylinositol transfer protein sec14p"/>
    <property type="match status" value="1"/>
</dbReference>
<evidence type="ECO:0000256" key="11">
    <source>
        <dbReference type="ARBA" id="ARBA00023049"/>
    </source>
</evidence>
<dbReference type="InterPro" id="IPR001567">
    <property type="entry name" value="Pept_M3A_M3B_dom"/>
</dbReference>
<evidence type="ECO:0000256" key="13">
    <source>
        <dbReference type="ARBA" id="ARBA00025208"/>
    </source>
</evidence>
<comment type="subcellular location">
    <subcellularLocation>
        <location evidence="2">Mitochondrion matrix</location>
    </subcellularLocation>
</comment>
<dbReference type="Proteomes" id="UP000729357">
    <property type="component" value="Unassembled WGS sequence"/>
</dbReference>
<dbReference type="GO" id="GO:0046872">
    <property type="term" value="F:metal ion binding"/>
    <property type="evidence" value="ECO:0007669"/>
    <property type="project" value="UniProtKB-UniRule"/>
</dbReference>
<feature type="region of interest" description="Disordered" evidence="16">
    <location>
        <begin position="457"/>
        <end position="497"/>
    </location>
</feature>
<sequence>MSGADLQRIESYQYPATHVGHLSAGQEKALLAFKELCQEKGYYNPTGGPNGLPSHDDETMLRYLRARKFVPSEAFGQFKDTEDWRKENQLEKLYNTIDVGEYEQTRVLYPQWTGRQDRRGIPVYLFEVAHLNSKAVSAYEASTSSKNQSVQSKIPAKMLRLFALYENLTNFVLPLCSEMPNRPFPETPVSQSSNIVDISNVGLRQFWNLKNHMQDASQLATAHYPETLDRIFIIGAPSFFPTVWSWVKKWFDPITVSKIFILSKQEMYPTLSKYIDPENIPEQYGGKLKYKFGELPNIDPDLHNVLQWTSPHKLNGMDTIPSGPIRWVTEPNGDKMAVAVGTENGKPRERKVAVVKASQQPSAAAPAASQKARQDASIYRTTSGIDTHPPSPPPGQEIMPPPTYDGTPSAASPATTLPVREHHQVSSTQTSANQPSTNRTGTSGTSYIAQAHTHAHGTMANGTPDKREGTFGDTYGVNEPNTIGQAPKEHPMPEAEVPQPSYVDQAKQVAGQAYSTATNVGASALAAVGYGTKEENKEAAEEQVPQKPQDPRVDATGDRNVEEYLRSNNQESTGQQEGTKPHARPEPYRQPGSSPSARYFSSYFQIRSPTLRVVMGRTAYEAPTPVATGTIPRSRIVLEVEGFGKAGIDVVFGLDGLGVQEDTGALDLLGKTLGRCWACGLTKNSGGDGLGSDFCGLGLIVADRGSDGLWVEGGRVDSSGRGSGLERAVVDGLARVLDHGLLGVGSSLREGQEGHCEGVDGGLDVRIYRQDEGQKCELRRLRLSTLGPEVPGPSFEQRARMLKPPPIRPWTCAKCLRHEHRRRLATAATSATAAVTSQSTSAPPLVSHTDPNTSHQDATLRHIFDSQPFWKEFSARQTHPSKKSLGLFQNRYLTRPEGFEHFASVTLAKCKRIVTKVLAYSSVEQYKNIAKDLDRLSDLLCRVIDLSDFVRSTHPDRNIQAAATQAYAQMFEYMNVLNTTTGLNDQLKAALAIPEVVASWSEEELTVANILARDFAKSAIDLSDTDRQAFVELSNEIAEIGPDFVDQMIPETPLLKLPSSKLKGMDPLVVRQLTRWGSVSLPAIGMPASLALRTVEDADTRREIYMANRTSARANIERLEHLLQRRAELARLSGHDSFAHMALSDKMAKSPEAVVKFLDALAADNAPRVQSEIQELLEMKNSDAQSGNFPGELNAWDRDYYQHRLLSSMRSKTRTPDVLSAYFSLGTVMQGLSRLFHRLYGIRLVPKEAAPGETWNNDVRRLDVIDDREGHVAVIYCDLFERAGKSPNPAHFTLRCSRRILPDELEEAEALRNATGDLFDTAQEAATDGLAINKSKRDNNELYQLPTIALICDFAIPQGGATKRPALLTFREVQTLFHEMGHALHSICGRTALQNVSGTRCATDFAELPSVLMEHFASAPEVLALYARHWETDKPLDATRVAERVNLDTHSQGTETEAQILLAMLDQTYHSKLPLNQNFDSTRTYHDVWHKYSSLPEPAGTSWQGFFGHLFGYGATYYSYLFDRAIAGKIWKDVFKRSNMGAVDPEAGARFRDEVLRHGGGRDGWHCVAGVLKDETGLLAEGGEEAMGMVDLCILPVLKYVTCTCRNAKYNQERGQYPLRAKHRIYSLWSHLCFST</sequence>
<comment type="function">
    <text evidence="13">Cleaves proteins, imported into the mitochondrion, to their mature size. While most mitochondrial precursor proteins are processed to the mature form in one step by mitochondrial processing peptidase (MPP), the sequential cleavage by MIP of an octapeptide after initial processing by MPP is a required step for a subgroup of nuclear-encoded precursor proteins destined for the matrix or the inner membrane.</text>
</comment>
<evidence type="ECO:0000256" key="14">
    <source>
        <dbReference type="ARBA" id="ARBA00032470"/>
    </source>
</evidence>
<dbReference type="PANTHER" id="PTHR11804:SF79">
    <property type="entry name" value="MITOCHONDRIAL INTERMEDIATE PEPTIDASE"/>
    <property type="match status" value="1"/>
</dbReference>
<comment type="similarity">
    <text evidence="3 15">Belongs to the peptidase M3 family.</text>
</comment>
<dbReference type="SMART" id="SM00516">
    <property type="entry name" value="SEC14"/>
    <property type="match status" value="1"/>
</dbReference>
<evidence type="ECO:0000256" key="5">
    <source>
        <dbReference type="ARBA" id="ARBA00018046"/>
    </source>
</evidence>
<dbReference type="SUPFAM" id="SSF52087">
    <property type="entry name" value="CRAL/TRIO domain"/>
    <property type="match status" value="1"/>
</dbReference>
<dbReference type="Pfam" id="PF03765">
    <property type="entry name" value="CRAL_TRIO_N"/>
    <property type="match status" value="1"/>
</dbReference>
<feature type="compositionally biased region" description="Basic and acidic residues" evidence="16">
    <location>
        <begin position="549"/>
        <end position="565"/>
    </location>
</feature>
<dbReference type="GO" id="GO:0006518">
    <property type="term" value="P:peptide metabolic process"/>
    <property type="evidence" value="ECO:0007669"/>
    <property type="project" value="TreeGrafter"/>
</dbReference>
<feature type="compositionally biased region" description="Polar residues" evidence="16">
    <location>
        <begin position="566"/>
        <end position="578"/>
    </location>
</feature>
<feature type="compositionally biased region" description="Low complexity" evidence="16">
    <location>
        <begin position="828"/>
        <end position="842"/>
    </location>
</feature>
<gene>
    <name evidence="18" type="ORF">KCU98_g81</name>
</gene>
<evidence type="ECO:0000313" key="19">
    <source>
        <dbReference type="Proteomes" id="UP000729357"/>
    </source>
</evidence>
<evidence type="ECO:0000256" key="16">
    <source>
        <dbReference type="SAM" id="MobiDB-lite"/>
    </source>
</evidence>
<dbReference type="PROSITE" id="PS50191">
    <property type="entry name" value="CRAL_TRIO"/>
    <property type="match status" value="1"/>
</dbReference>
<comment type="catalytic activity">
    <reaction evidence="1">
        <text>Release of an N-terminal octapeptide as second stage of processing of some proteins imported into the mitochondrion.</text>
        <dbReference type="EC" id="3.4.24.59"/>
    </reaction>
</comment>
<dbReference type="SMART" id="SM01100">
    <property type="entry name" value="CRAL_TRIO_N"/>
    <property type="match status" value="1"/>
</dbReference>
<dbReference type="Gene3D" id="1.10.1370.10">
    <property type="entry name" value="Neurolysin, domain 3"/>
    <property type="match status" value="1"/>
</dbReference>